<protein>
    <submittedName>
        <fullName evidence="1">Uncharacterized protein</fullName>
    </submittedName>
</protein>
<keyword evidence="2" id="KW-1185">Reference proteome</keyword>
<proteinExistence type="predicted"/>
<name>A0A4Z2I6Y6_9TELE</name>
<sequence>MVSSQGKRWRGTKKPAYSTRVRYAEAVQLDVAKGRLRPGIWKSGSAFKNGNGVFFSKMDRVKGVLTSEHLKKCECKSTDA</sequence>
<reference evidence="1 2" key="1">
    <citation type="submission" date="2019-03" db="EMBL/GenBank/DDBJ databases">
        <title>First draft genome of Liparis tanakae, snailfish: a comprehensive survey of snailfish specific genes.</title>
        <authorList>
            <person name="Kim W."/>
            <person name="Song I."/>
            <person name="Jeong J.-H."/>
            <person name="Kim D."/>
            <person name="Kim S."/>
            <person name="Ryu S."/>
            <person name="Song J.Y."/>
            <person name="Lee S.K."/>
        </authorList>
    </citation>
    <scope>NUCLEOTIDE SEQUENCE [LARGE SCALE GENOMIC DNA]</scope>
    <source>
        <tissue evidence="1">Muscle</tissue>
    </source>
</reference>
<evidence type="ECO:0000313" key="1">
    <source>
        <dbReference type="EMBL" id="TNN73708.1"/>
    </source>
</evidence>
<gene>
    <name evidence="1" type="ORF">EYF80_016088</name>
</gene>
<dbReference type="Proteomes" id="UP000314294">
    <property type="component" value="Unassembled WGS sequence"/>
</dbReference>
<dbReference type="AlphaFoldDB" id="A0A4Z2I6Y6"/>
<evidence type="ECO:0000313" key="2">
    <source>
        <dbReference type="Proteomes" id="UP000314294"/>
    </source>
</evidence>
<accession>A0A4Z2I6Y6</accession>
<organism evidence="1 2">
    <name type="scientific">Liparis tanakae</name>
    <name type="common">Tanaka's snailfish</name>
    <dbReference type="NCBI Taxonomy" id="230148"/>
    <lineage>
        <taxon>Eukaryota</taxon>
        <taxon>Metazoa</taxon>
        <taxon>Chordata</taxon>
        <taxon>Craniata</taxon>
        <taxon>Vertebrata</taxon>
        <taxon>Euteleostomi</taxon>
        <taxon>Actinopterygii</taxon>
        <taxon>Neopterygii</taxon>
        <taxon>Teleostei</taxon>
        <taxon>Neoteleostei</taxon>
        <taxon>Acanthomorphata</taxon>
        <taxon>Eupercaria</taxon>
        <taxon>Perciformes</taxon>
        <taxon>Cottioidei</taxon>
        <taxon>Cottales</taxon>
        <taxon>Liparidae</taxon>
        <taxon>Liparis</taxon>
    </lineage>
</organism>
<dbReference type="EMBL" id="SRLO01000122">
    <property type="protein sequence ID" value="TNN73708.1"/>
    <property type="molecule type" value="Genomic_DNA"/>
</dbReference>
<comment type="caution">
    <text evidence="1">The sequence shown here is derived from an EMBL/GenBank/DDBJ whole genome shotgun (WGS) entry which is preliminary data.</text>
</comment>